<feature type="domain" description="Putative zinc-finger" evidence="2">
    <location>
        <begin position="11"/>
        <end position="40"/>
    </location>
</feature>
<name>G8NZ43_GRAMM</name>
<dbReference type="InterPro" id="IPR027383">
    <property type="entry name" value="Znf_put"/>
</dbReference>
<keyword evidence="1 3" id="KW-0812">Transmembrane</keyword>
<keyword evidence="1" id="KW-0472">Membrane</keyword>
<dbReference type="STRING" id="682795.AciX8_1352"/>
<protein>
    <submittedName>
        <fullName evidence="3">Putative transmembrane anti-sigma factor</fullName>
    </submittedName>
</protein>
<dbReference type="KEGG" id="gma:AciX8_1352"/>
<dbReference type="Pfam" id="PF13490">
    <property type="entry name" value="zf-HC2"/>
    <property type="match status" value="1"/>
</dbReference>
<keyword evidence="4" id="KW-1185">Reference proteome</keyword>
<dbReference type="RefSeq" id="WP_014264575.1">
    <property type="nucleotide sequence ID" value="NC_016631.1"/>
</dbReference>
<dbReference type="EMBL" id="CP003130">
    <property type="protein sequence ID" value="AEU35695.1"/>
    <property type="molecule type" value="Genomic_DNA"/>
</dbReference>
<dbReference type="AlphaFoldDB" id="G8NZ43"/>
<evidence type="ECO:0000259" key="2">
    <source>
        <dbReference type="Pfam" id="PF13490"/>
    </source>
</evidence>
<evidence type="ECO:0000313" key="3">
    <source>
        <dbReference type="EMBL" id="AEU35695.1"/>
    </source>
</evidence>
<dbReference type="Gene3D" id="1.10.10.1320">
    <property type="entry name" value="Anti-sigma factor, zinc-finger domain"/>
    <property type="match status" value="1"/>
</dbReference>
<sequence>MIQESQHLRSDQVSAYIDGELSSNEAQDLRQHLATCHSCALRIVSAMQLKAATTRVSERVIAPPEALSRLTAQLRPEAPKRPARVYPIRSWAWGALAASLIVAVSLIGWRETRQSNSLSAELLDQHLAVLSSGSSPEVISSDRHTVKPWFQGKLPFSFNLPNALPAGTTLDGGDLTFVHGRPAALLLFTIGKHRASIFLTQRSANESAPVSLGTQSGFTIHYANTHDLRITAVSDVNPSDLDLLMSALVEAQSPR</sequence>
<organism evidence="3 4">
    <name type="scientific">Granulicella mallensis (strain ATCC BAA-1857 / DSM 23137 / MP5ACTX8)</name>
    <dbReference type="NCBI Taxonomy" id="682795"/>
    <lineage>
        <taxon>Bacteria</taxon>
        <taxon>Pseudomonadati</taxon>
        <taxon>Acidobacteriota</taxon>
        <taxon>Terriglobia</taxon>
        <taxon>Terriglobales</taxon>
        <taxon>Acidobacteriaceae</taxon>
        <taxon>Granulicella</taxon>
    </lineage>
</organism>
<feature type="transmembrane region" description="Helical" evidence="1">
    <location>
        <begin position="90"/>
        <end position="109"/>
    </location>
</feature>
<accession>G8NZ43</accession>
<dbReference type="InterPro" id="IPR041916">
    <property type="entry name" value="Anti_sigma_zinc_sf"/>
</dbReference>
<keyword evidence="1" id="KW-1133">Transmembrane helix</keyword>
<gene>
    <name evidence="3" type="ordered locus">AciX8_1352</name>
</gene>
<dbReference type="eggNOG" id="COG5662">
    <property type="taxonomic scope" value="Bacteria"/>
</dbReference>
<reference evidence="3 4" key="1">
    <citation type="submission" date="2011-11" db="EMBL/GenBank/DDBJ databases">
        <title>Complete sequence of Granulicella mallensis MP5ACTX8.</title>
        <authorList>
            <consortium name="US DOE Joint Genome Institute"/>
            <person name="Lucas S."/>
            <person name="Copeland A."/>
            <person name="Lapidus A."/>
            <person name="Cheng J.-F."/>
            <person name="Goodwin L."/>
            <person name="Pitluck S."/>
            <person name="Peters L."/>
            <person name="Lu M."/>
            <person name="Detter J.C."/>
            <person name="Han C."/>
            <person name="Tapia R."/>
            <person name="Land M."/>
            <person name="Hauser L."/>
            <person name="Kyrpides N."/>
            <person name="Ivanova N."/>
            <person name="Mikhailova N."/>
            <person name="Pagani I."/>
            <person name="Rawat S."/>
            <person name="Mannisto M."/>
            <person name="Haggblom M."/>
            <person name="Woyke T."/>
        </authorList>
    </citation>
    <scope>NUCLEOTIDE SEQUENCE [LARGE SCALE GENOMIC DNA]</scope>
    <source>
        <strain evidence="4">ATCC BAA-1857 / DSM 23137 / MP5ACTX8</strain>
    </source>
</reference>
<proteinExistence type="predicted"/>
<dbReference type="HOGENOM" id="CLU_058379_0_0_0"/>
<evidence type="ECO:0000313" key="4">
    <source>
        <dbReference type="Proteomes" id="UP000007113"/>
    </source>
</evidence>
<evidence type="ECO:0000256" key="1">
    <source>
        <dbReference type="SAM" id="Phobius"/>
    </source>
</evidence>
<dbReference type="OrthoDB" id="191790at2"/>
<dbReference type="Proteomes" id="UP000007113">
    <property type="component" value="Chromosome"/>
</dbReference>